<sequence length="156" mass="18352">MYQGDDIDLLYVLRPHGWSDLLFYVGGDIHHFCITHVFSDPIVDLSYLASSLHHRVPAIELLLWDEPGGHILRCKQLNEQRHRYAVQLASFPEGPPESSQRTKTILVEFNIKAAHFVKLIYCQLEKTAKLYEEKTYRKHRDFSYAEFDCLRQQLFD</sequence>
<accession>B0C9M3</accession>
<organism evidence="1 2">
    <name type="scientific">Acaryochloris marina (strain MBIC 11017)</name>
    <dbReference type="NCBI Taxonomy" id="329726"/>
    <lineage>
        <taxon>Bacteria</taxon>
        <taxon>Bacillati</taxon>
        <taxon>Cyanobacteriota</taxon>
        <taxon>Cyanophyceae</taxon>
        <taxon>Acaryochloridales</taxon>
        <taxon>Acaryochloridaceae</taxon>
        <taxon>Acaryochloris</taxon>
    </lineage>
</organism>
<evidence type="ECO:0000313" key="1">
    <source>
        <dbReference type="EMBL" id="ABW30171.1"/>
    </source>
</evidence>
<dbReference type="AlphaFoldDB" id="B0C9M3"/>
<dbReference type="Proteomes" id="UP000000268">
    <property type="component" value="Chromosome"/>
</dbReference>
<proteinExistence type="predicted"/>
<dbReference type="KEGG" id="amr:AM1_5209"/>
<keyword evidence="2" id="KW-1185">Reference proteome</keyword>
<dbReference type="EMBL" id="CP000828">
    <property type="protein sequence ID" value="ABW30171.1"/>
    <property type="molecule type" value="Genomic_DNA"/>
</dbReference>
<protein>
    <submittedName>
        <fullName evidence="1">Uncharacterized protein</fullName>
    </submittedName>
</protein>
<evidence type="ECO:0000313" key="2">
    <source>
        <dbReference type="Proteomes" id="UP000000268"/>
    </source>
</evidence>
<reference evidence="1 2" key="1">
    <citation type="journal article" date="2008" name="Proc. Natl. Acad. Sci. U.S.A.">
        <title>Niche adaptation and genome expansion in the chlorophyll d-producing cyanobacterium Acaryochloris marina.</title>
        <authorList>
            <person name="Swingley W.D."/>
            <person name="Chen M."/>
            <person name="Cheung P.C."/>
            <person name="Conrad A.L."/>
            <person name="Dejesa L.C."/>
            <person name="Hao J."/>
            <person name="Honchak B.M."/>
            <person name="Karbach L.E."/>
            <person name="Kurdoglu A."/>
            <person name="Lahiri S."/>
            <person name="Mastrian S.D."/>
            <person name="Miyashita H."/>
            <person name="Page L."/>
            <person name="Ramakrishna P."/>
            <person name="Satoh S."/>
            <person name="Sattley W.M."/>
            <person name="Shimada Y."/>
            <person name="Taylor H.L."/>
            <person name="Tomo T."/>
            <person name="Tsuchiya T."/>
            <person name="Wang Z.T."/>
            <person name="Raymond J."/>
            <person name="Mimuro M."/>
            <person name="Blankenship R.E."/>
            <person name="Touchman J.W."/>
        </authorList>
    </citation>
    <scope>NUCLEOTIDE SEQUENCE [LARGE SCALE GENOMIC DNA]</scope>
    <source>
        <strain evidence="2">MBIC 11017</strain>
    </source>
</reference>
<dbReference type="HOGENOM" id="CLU_1682805_0_0_3"/>
<name>B0C9M3_ACAM1</name>
<gene>
    <name evidence="1" type="ordered locus">AM1_5209</name>
</gene>
<dbReference type="RefSeq" id="WP_012165432.1">
    <property type="nucleotide sequence ID" value="NC_009925.1"/>
</dbReference>
<dbReference type="OrthoDB" id="5456548at2"/>
<dbReference type="eggNOG" id="ENOG503324X">
    <property type="taxonomic scope" value="Bacteria"/>
</dbReference>